<comment type="caution">
    <text evidence="1">The sequence shown here is derived from an EMBL/GenBank/DDBJ whole genome shotgun (WGS) entry which is preliminary data.</text>
</comment>
<organism evidence="1 2">
    <name type="scientific">Leptospira semungkisensis</name>
    <dbReference type="NCBI Taxonomy" id="2484985"/>
    <lineage>
        <taxon>Bacteria</taxon>
        <taxon>Pseudomonadati</taxon>
        <taxon>Spirochaetota</taxon>
        <taxon>Spirochaetia</taxon>
        <taxon>Leptospirales</taxon>
        <taxon>Leptospiraceae</taxon>
        <taxon>Leptospira</taxon>
    </lineage>
</organism>
<dbReference type="SUPFAM" id="SSF53448">
    <property type="entry name" value="Nucleotide-diphospho-sugar transferases"/>
    <property type="match status" value="1"/>
</dbReference>
<proteinExistence type="predicted"/>
<dbReference type="InterPro" id="IPR003329">
    <property type="entry name" value="Cytidylyl_trans"/>
</dbReference>
<dbReference type="PANTHER" id="PTHR42866">
    <property type="entry name" value="3-DEOXY-MANNO-OCTULOSONATE CYTIDYLYLTRANSFERASE"/>
    <property type="match status" value="1"/>
</dbReference>
<accession>A0A4R9G7E4</accession>
<dbReference type="Gene3D" id="3.90.550.10">
    <property type="entry name" value="Spore Coat Polysaccharide Biosynthesis Protein SpsA, Chain A"/>
    <property type="match status" value="1"/>
</dbReference>
<sequence length="532" mass="61032">MSGIHSTHREPVRSLFAFVQARTGSTRFPKKVITELPPKSGHTILDHIHFRMSKILPPSRIVYLIPEGDTELEEFLSRKGMRYFKGPLEDVRQRYILAAEKFGADAILRLTGDNPFYDTTHLDLLIQSFLEEEADLAYFKGLPLGMGGELFRTSALVASPPQGLEERYREHVSIHIKEEPDRFKIVPIASLLTPEESSRIGNLRLTIDTPEDFQTLSNILKDKLPDSLSDLGASKLLEWEKEQPSLFKGNQDVPQVRFPLPNPVKSYQKRIGLLVAPAKDYGSGHFSRCSILHSILPYRNWESFWLTEFPKDGEYDILLIDYRDVLIPIEYKKTKVLLLDHFGEDRKKYPYWDLLPHPQNNAEFNWDQILLPPNLRNSSLRSLDKEEASFDLFCYAGSLGESETEELDSFLLSIPDTKKLLRVGGHSPKDQAKSKLEYHPRLSRFAYLEFLRSSKRFLGYFGQSLFEAIYLKIPSASFSISPVHSDLSKLLEKYNIPFADPRNNSSDQKFLLSSRFPDGSGYRLLLDQIDSL</sequence>
<dbReference type="PANTHER" id="PTHR42866:SF1">
    <property type="entry name" value="SPORE COAT POLYSACCHARIDE BIOSYNTHESIS PROTEIN SPSF"/>
    <property type="match status" value="1"/>
</dbReference>
<keyword evidence="2" id="KW-1185">Reference proteome</keyword>
<dbReference type="RefSeq" id="WP_135583834.1">
    <property type="nucleotide sequence ID" value="NZ_RQEP01000005.1"/>
</dbReference>
<name>A0A4R9G7E4_9LEPT</name>
<dbReference type="AlphaFoldDB" id="A0A4R9G7E4"/>
<gene>
    <name evidence="1" type="ORF">EHO59_00850</name>
</gene>
<dbReference type="OrthoDB" id="9815559at2"/>
<evidence type="ECO:0000313" key="1">
    <source>
        <dbReference type="EMBL" id="TGK06717.1"/>
    </source>
</evidence>
<dbReference type="EMBL" id="RQEP01000005">
    <property type="protein sequence ID" value="TGK06717.1"/>
    <property type="molecule type" value="Genomic_DNA"/>
</dbReference>
<reference evidence="1" key="1">
    <citation type="journal article" date="2019" name="PLoS Negl. Trop. Dis.">
        <title>Revisiting the worldwide diversity of Leptospira species in the environment.</title>
        <authorList>
            <person name="Vincent A.T."/>
            <person name="Schiettekatte O."/>
            <person name="Bourhy P."/>
            <person name="Veyrier F.J."/>
            <person name="Picardeau M."/>
        </authorList>
    </citation>
    <scope>NUCLEOTIDE SEQUENCE [LARGE SCALE GENOMIC DNA]</scope>
    <source>
        <strain evidence="1">SSS9</strain>
    </source>
</reference>
<dbReference type="GO" id="GO:0005829">
    <property type="term" value="C:cytosol"/>
    <property type="evidence" value="ECO:0007669"/>
    <property type="project" value="TreeGrafter"/>
</dbReference>
<dbReference type="InterPro" id="IPR029044">
    <property type="entry name" value="Nucleotide-diphossugar_trans"/>
</dbReference>
<protein>
    <submittedName>
        <fullName evidence="1">Spore coat biosynthesis protein F</fullName>
    </submittedName>
</protein>
<dbReference type="Pfam" id="PF02348">
    <property type="entry name" value="CTP_transf_3"/>
    <property type="match status" value="1"/>
</dbReference>
<evidence type="ECO:0000313" key="2">
    <source>
        <dbReference type="Proteomes" id="UP000297453"/>
    </source>
</evidence>
<dbReference type="Proteomes" id="UP000297453">
    <property type="component" value="Unassembled WGS sequence"/>
</dbReference>